<dbReference type="EMBL" id="JAJVCN010000002">
    <property type="protein sequence ID" value="MCE7004977.1"/>
    <property type="molecule type" value="Genomic_DNA"/>
</dbReference>
<keyword evidence="3" id="KW-1185">Reference proteome</keyword>
<evidence type="ECO:0000313" key="2">
    <source>
        <dbReference type="EMBL" id="MCE7004977.1"/>
    </source>
</evidence>
<dbReference type="Proteomes" id="UP001521150">
    <property type="component" value="Unassembled WGS sequence"/>
</dbReference>
<comment type="caution">
    <text evidence="2">The sequence shown here is derived from an EMBL/GenBank/DDBJ whole genome shotgun (WGS) entry which is preliminary data.</text>
</comment>
<gene>
    <name evidence="2" type="ORF">LWC34_19405</name>
</gene>
<name>A0ABS8ZGL1_9PSEU</name>
<organism evidence="2 3">
    <name type="scientific">Kibdelosporangium philippinense</name>
    <dbReference type="NCBI Taxonomy" id="211113"/>
    <lineage>
        <taxon>Bacteria</taxon>
        <taxon>Bacillati</taxon>
        <taxon>Actinomycetota</taxon>
        <taxon>Actinomycetes</taxon>
        <taxon>Pseudonocardiales</taxon>
        <taxon>Pseudonocardiaceae</taxon>
        <taxon>Kibdelosporangium</taxon>
    </lineage>
</organism>
<reference evidence="2 3" key="1">
    <citation type="submission" date="2021-12" db="EMBL/GenBank/DDBJ databases">
        <title>Genome sequence of Kibdelosporangium philippinense ATCC 49844.</title>
        <authorList>
            <person name="Fedorov E.A."/>
            <person name="Omeragic M."/>
            <person name="Shalygina K.F."/>
            <person name="Maclea K.S."/>
        </authorList>
    </citation>
    <scope>NUCLEOTIDE SEQUENCE [LARGE SCALE GENOMIC DNA]</scope>
    <source>
        <strain evidence="2 3">ATCC 49844</strain>
    </source>
</reference>
<evidence type="ECO:0000256" key="1">
    <source>
        <dbReference type="SAM" id="Phobius"/>
    </source>
</evidence>
<protein>
    <recommendedName>
        <fullName evidence="4">Tat pathway signal protein</fullName>
    </recommendedName>
</protein>
<evidence type="ECO:0008006" key="4">
    <source>
        <dbReference type="Google" id="ProtNLM"/>
    </source>
</evidence>
<accession>A0ABS8ZGL1</accession>
<feature type="transmembrane region" description="Helical" evidence="1">
    <location>
        <begin position="43"/>
        <end position="63"/>
    </location>
</feature>
<proteinExistence type="predicted"/>
<keyword evidence="1" id="KW-0472">Membrane</keyword>
<sequence>MLDDQQLREALRVELNSQPAPTVKTELSDIMPRGLRRRRFRQIGSVAAAMAVVAGVGVVAMTFGGKPSLVNEPAQTTDIPLVVPKDVNWRRADLPTKAPEFTFNPLPGVAGPGQPGCSGPQSSDEVRPSWIFPEWNATTKLVTILREVAAPAQIGEPRLEESHTGVRYYFVDITDSGGAGSLMLSTGTFGIRPTAMADATAFNESNCEPPKRLVSSRGAVVQIYPIKPGGEGSAFYSLSLSVYRSDGRAYQLILQNYGTRDLGEPVGGMRPIVGPGRPTLPLTEYQLSRLGEALMD</sequence>
<keyword evidence="1" id="KW-1133">Transmembrane helix</keyword>
<evidence type="ECO:0000313" key="3">
    <source>
        <dbReference type="Proteomes" id="UP001521150"/>
    </source>
</evidence>
<keyword evidence="1" id="KW-0812">Transmembrane</keyword>
<dbReference type="RefSeq" id="WP_233726591.1">
    <property type="nucleotide sequence ID" value="NZ_JAJVCN010000002.1"/>
</dbReference>